<dbReference type="InterPro" id="IPR036859">
    <property type="entry name" value="CAP-Gly_dom_sf"/>
</dbReference>
<dbReference type="STRING" id="461836.A0A0L0DNS3"/>
<accession>A0A0L0DNS3</accession>
<dbReference type="PROSITE" id="PS50245">
    <property type="entry name" value="CAP_GLY_2"/>
    <property type="match status" value="1"/>
</dbReference>
<dbReference type="OrthoDB" id="2130750at2759"/>
<dbReference type="PANTHER" id="PTHR18916">
    <property type="entry name" value="DYNACTIN 1-RELATED MICROTUBULE-BINDING"/>
    <property type="match status" value="1"/>
</dbReference>
<evidence type="ECO:0000313" key="4">
    <source>
        <dbReference type="Proteomes" id="UP000054408"/>
    </source>
</evidence>
<dbReference type="Pfam" id="PF01302">
    <property type="entry name" value="CAP_GLY"/>
    <property type="match status" value="1"/>
</dbReference>
<evidence type="ECO:0000313" key="3">
    <source>
        <dbReference type="EMBL" id="KNC53915.1"/>
    </source>
</evidence>
<name>A0A0L0DNS3_THETB</name>
<dbReference type="Gene3D" id="2.30.30.190">
    <property type="entry name" value="CAP Gly-rich-like domain"/>
    <property type="match status" value="1"/>
</dbReference>
<organism evidence="3 4">
    <name type="scientific">Thecamonas trahens ATCC 50062</name>
    <dbReference type="NCBI Taxonomy" id="461836"/>
    <lineage>
        <taxon>Eukaryota</taxon>
        <taxon>Apusozoa</taxon>
        <taxon>Apusomonadida</taxon>
        <taxon>Apusomonadidae</taxon>
        <taxon>Thecamonas</taxon>
    </lineage>
</organism>
<dbReference type="InterPro" id="IPR000938">
    <property type="entry name" value="CAP-Gly_domain"/>
</dbReference>
<keyword evidence="4" id="KW-1185">Reference proteome</keyword>
<feature type="compositionally biased region" description="Low complexity" evidence="1">
    <location>
        <begin position="191"/>
        <end position="206"/>
    </location>
</feature>
<dbReference type="SUPFAM" id="SSF74924">
    <property type="entry name" value="Cap-Gly domain"/>
    <property type="match status" value="1"/>
</dbReference>
<dbReference type="AlphaFoldDB" id="A0A0L0DNS3"/>
<proteinExistence type="predicted"/>
<feature type="domain" description="CAP-Gly" evidence="2">
    <location>
        <begin position="70"/>
        <end position="112"/>
    </location>
</feature>
<dbReference type="eggNOG" id="KOG0971">
    <property type="taxonomic scope" value="Eukaryota"/>
</dbReference>
<dbReference type="SMART" id="SM01052">
    <property type="entry name" value="CAP_GLY"/>
    <property type="match status" value="1"/>
</dbReference>
<evidence type="ECO:0000256" key="1">
    <source>
        <dbReference type="SAM" id="MobiDB-lite"/>
    </source>
</evidence>
<feature type="region of interest" description="Disordered" evidence="1">
    <location>
        <begin position="154"/>
        <end position="229"/>
    </location>
</feature>
<sequence length="559" mass="60994">MASSFEADARMLSSTEDLSAELVDVAEDVLAGDYTPVHHHPAHGHTSHRLHVGAQVSTLDQQYGTVCFVGKVHFATGRWVGLDLGKPIGRNSGTVEGVQYFTTERKHGLFVRESDCLLVKPAADAGQDHGFVPFDYSDAREALVPVPAMPTAMAAGDDSTYECSEDAVVEHDRDSMKTLSESALSDDDSPRVAVAPVAAAAEAAEAAPREHERKQRRRRRGKSSRAEAAAPAAAAAGVGLAAGAAAGAAVATKSRAGEPDSVPVPSQTFMDPFEESDLRAFGVDADGVVHDVADASGESDEDEASEPEKELFTGPGAGVFNFDHYELTSKKIGVTSWRCCGRDVDTMDTAAIIDVELFQNCLHRRKNRGIITVYSQDATTPIVRMKVPNAVELFHELRSYISTKRRGEVTEVVNQKLLYEGAFHSTCWGYGCCCRVCDCCETHDEFKITNLTASKHTRSCCYSDHQQVSMRRVYDLSLDLVCLCSCCGKRCDRGFITAHTFDMSHPTFRIKVVGGDKAEKLFNSMSRYVDLKKAALLHWEKNRTANIISEAHNLRPRKP</sequence>
<evidence type="ECO:0000259" key="2">
    <source>
        <dbReference type="PROSITE" id="PS50245"/>
    </source>
</evidence>
<gene>
    <name evidence="3" type="ORF">AMSG_09554</name>
</gene>
<dbReference type="RefSeq" id="XP_013754121.1">
    <property type="nucleotide sequence ID" value="XM_013898667.1"/>
</dbReference>
<reference evidence="3 4" key="1">
    <citation type="submission" date="2010-05" db="EMBL/GenBank/DDBJ databases">
        <title>The Genome Sequence of Thecamonas trahens ATCC 50062.</title>
        <authorList>
            <consortium name="The Broad Institute Genome Sequencing Platform"/>
            <person name="Russ C."/>
            <person name="Cuomo C."/>
            <person name="Shea T."/>
            <person name="Young S.K."/>
            <person name="Zeng Q."/>
            <person name="Koehrsen M."/>
            <person name="Haas B."/>
            <person name="Borodovsky M."/>
            <person name="Guigo R."/>
            <person name="Alvarado L."/>
            <person name="Berlin A."/>
            <person name="Bochicchio J."/>
            <person name="Borenstein D."/>
            <person name="Chapman S."/>
            <person name="Chen Z."/>
            <person name="Freedman E."/>
            <person name="Gellesch M."/>
            <person name="Goldberg J."/>
            <person name="Griggs A."/>
            <person name="Gujja S."/>
            <person name="Heilman E."/>
            <person name="Heiman D."/>
            <person name="Hepburn T."/>
            <person name="Howarth C."/>
            <person name="Jen D."/>
            <person name="Larson L."/>
            <person name="Mehta T."/>
            <person name="Park D."/>
            <person name="Pearson M."/>
            <person name="Roberts A."/>
            <person name="Saif S."/>
            <person name="Shenoy N."/>
            <person name="Sisk P."/>
            <person name="Stolte C."/>
            <person name="Sykes S."/>
            <person name="Thomson T."/>
            <person name="Walk T."/>
            <person name="White J."/>
            <person name="Yandava C."/>
            <person name="Burger G."/>
            <person name="Gray M.W."/>
            <person name="Holland P.W.H."/>
            <person name="King N."/>
            <person name="Lang F.B.F."/>
            <person name="Roger A.J."/>
            <person name="Ruiz-Trillo I."/>
            <person name="Lander E."/>
            <person name="Nusbaum C."/>
        </authorList>
    </citation>
    <scope>NUCLEOTIDE SEQUENCE [LARGE SCALE GENOMIC DNA]</scope>
    <source>
        <strain evidence="3 4">ATCC 50062</strain>
    </source>
</reference>
<feature type="compositionally biased region" description="Basic residues" evidence="1">
    <location>
        <begin position="214"/>
        <end position="223"/>
    </location>
</feature>
<dbReference type="GeneID" id="25567992"/>
<protein>
    <recommendedName>
        <fullName evidence="2">CAP-Gly domain-containing protein</fullName>
    </recommendedName>
</protein>
<dbReference type="Proteomes" id="UP000054408">
    <property type="component" value="Unassembled WGS sequence"/>
</dbReference>
<dbReference type="EMBL" id="GL349484">
    <property type="protein sequence ID" value="KNC53915.1"/>
    <property type="molecule type" value="Genomic_DNA"/>
</dbReference>